<evidence type="ECO:0000256" key="1">
    <source>
        <dbReference type="SAM" id="MobiDB-lite"/>
    </source>
</evidence>
<evidence type="ECO:0000313" key="4">
    <source>
        <dbReference type="Proteomes" id="UP000254866"/>
    </source>
</evidence>
<dbReference type="Pfam" id="PF00975">
    <property type="entry name" value="Thioesterase"/>
    <property type="match status" value="1"/>
</dbReference>
<organism evidence="3 4">
    <name type="scientific">Venustampulla echinocandica</name>
    <dbReference type="NCBI Taxonomy" id="2656787"/>
    <lineage>
        <taxon>Eukaryota</taxon>
        <taxon>Fungi</taxon>
        <taxon>Dikarya</taxon>
        <taxon>Ascomycota</taxon>
        <taxon>Pezizomycotina</taxon>
        <taxon>Leotiomycetes</taxon>
        <taxon>Helotiales</taxon>
        <taxon>Pleuroascaceae</taxon>
        <taxon>Venustampulla</taxon>
    </lineage>
</organism>
<dbReference type="Gene3D" id="3.40.50.1820">
    <property type="entry name" value="alpha/beta hydrolase"/>
    <property type="match status" value="1"/>
</dbReference>
<proteinExistence type="predicted"/>
<dbReference type="GeneID" id="43601658"/>
<dbReference type="RefSeq" id="XP_031866075.1">
    <property type="nucleotide sequence ID" value="XM_032017432.1"/>
</dbReference>
<feature type="region of interest" description="Disordered" evidence="1">
    <location>
        <begin position="208"/>
        <end position="230"/>
    </location>
</feature>
<evidence type="ECO:0000259" key="2">
    <source>
        <dbReference type="Pfam" id="PF00975"/>
    </source>
</evidence>
<name>A0A370TD09_9HELO</name>
<dbReference type="SUPFAM" id="SSF53474">
    <property type="entry name" value="alpha/beta-Hydrolases"/>
    <property type="match status" value="1"/>
</dbReference>
<comment type="caution">
    <text evidence="3">The sequence shown here is derived from an EMBL/GenBank/DDBJ whole genome shotgun (WGS) entry which is preliminary data.</text>
</comment>
<gene>
    <name evidence="3" type="ORF">BP5553_08809</name>
</gene>
<dbReference type="InterPro" id="IPR029058">
    <property type="entry name" value="AB_hydrolase_fold"/>
</dbReference>
<sequence>MNQNPILIQRHHHRKTFAQKAPPVPLFLIHDGGGTVFSYFHLRPLGRTVYGISNPNFGTELTWENGIASMAEHYAKLIKTTYPSGDILLGGWSLGGLIAIQIAQLLSSDPELDVTGIVMIDSTFPVEGEPTKVRRIAFLEETSTRPDMAEKTRKCMNEARLQSRQWKPPVWRSSATQLLDGQTQTTKVQINDTTSPLCPPAILIRATDLQSSPDSSRASDSEASEDGGTRALGFDKYENFNLRHAVDTSGDHFSIFNNENIDGLSQKLKKACDTLAMKSQNIYIKKGLAIISTRVLETPGLGNV</sequence>
<dbReference type="InterPro" id="IPR001031">
    <property type="entry name" value="Thioesterase"/>
</dbReference>
<accession>A0A370TD09</accession>
<evidence type="ECO:0000313" key="3">
    <source>
        <dbReference type="EMBL" id="RDL32353.1"/>
    </source>
</evidence>
<dbReference type="Proteomes" id="UP000254866">
    <property type="component" value="Unassembled WGS sequence"/>
</dbReference>
<keyword evidence="4" id="KW-1185">Reference proteome</keyword>
<dbReference type="STRING" id="2656787.A0A370TD09"/>
<dbReference type="OrthoDB" id="10253869at2759"/>
<feature type="domain" description="Thioesterase" evidence="2">
    <location>
        <begin position="25"/>
        <end position="263"/>
    </location>
</feature>
<protein>
    <recommendedName>
        <fullName evidence="2">Thioesterase domain-containing protein</fullName>
    </recommendedName>
</protein>
<dbReference type="EMBL" id="NPIC01000010">
    <property type="protein sequence ID" value="RDL32353.1"/>
    <property type="molecule type" value="Genomic_DNA"/>
</dbReference>
<dbReference type="AlphaFoldDB" id="A0A370TD09"/>
<reference evidence="3 4" key="1">
    <citation type="journal article" date="2018" name="IMA Fungus">
        <title>IMA Genome-F 9: Draft genome sequence of Annulohypoxylon stygium, Aspergillus mulundensis, Berkeleyomyces basicola (syn. Thielaviopsis basicola), Ceratocystis smalleyi, two Cercospora beticola strains, Coleophoma cylindrospora, Fusarium fracticaudum, Phialophora cf. hyalina, and Morchella septimelata.</title>
        <authorList>
            <person name="Wingfield B.D."/>
            <person name="Bills G.F."/>
            <person name="Dong Y."/>
            <person name="Huang W."/>
            <person name="Nel W.J."/>
            <person name="Swalarsk-Parry B.S."/>
            <person name="Vaghefi N."/>
            <person name="Wilken P.M."/>
            <person name="An Z."/>
            <person name="de Beer Z.W."/>
            <person name="De Vos L."/>
            <person name="Chen L."/>
            <person name="Duong T.A."/>
            <person name="Gao Y."/>
            <person name="Hammerbacher A."/>
            <person name="Kikkert J.R."/>
            <person name="Li Y."/>
            <person name="Li H."/>
            <person name="Li K."/>
            <person name="Li Q."/>
            <person name="Liu X."/>
            <person name="Ma X."/>
            <person name="Naidoo K."/>
            <person name="Pethybridge S.J."/>
            <person name="Sun J."/>
            <person name="Steenkamp E.T."/>
            <person name="van der Nest M.A."/>
            <person name="van Wyk S."/>
            <person name="Wingfield M.J."/>
            <person name="Xiong C."/>
            <person name="Yue Q."/>
            <person name="Zhang X."/>
        </authorList>
    </citation>
    <scope>NUCLEOTIDE SEQUENCE [LARGE SCALE GENOMIC DNA]</scope>
    <source>
        <strain evidence="3 4">BP 5553</strain>
    </source>
</reference>